<dbReference type="PANTHER" id="PTHR10404:SF46">
    <property type="entry name" value="VACUOLAR PROTEIN SORTING-ASSOCIATED PROTEIN 70"/>
    <property type="match status" value="1"/>
</dbReference>
<keyword evidence="3" id="KW-0732">Signal</keyword>
<dbReference type="GO" id="GO:0004180">
    <property type="term" value="F:carboxypeptidase activity"/>
    <property type="evidence" value="ECO:0007669"/>
    <property type="project" value="TreeGrafter"/>
</dbReference>
<feature type="domain" description="Peptidase M28" evidence="5">
    <location>
        <begin position="326"/>
        <end position="504"/>
    </location>
</feature>
<dbReference type="InterPro" id="IPR039373">
    <property type="entry name" value="Peptidase_M28B"/>
</dbReference>
<comment type="similarity">
    <text evidence="1">Belongs to the peptidase M28 family. M28B subfamily.</text>
</comment>
<dbReference type="EMBL" id="KZ664876">
    <property type="protein sequence ID" value="PPS02682.1"/>
    <property type="molecule type" value="Genomic_DNA"/>
</dbReference>
<feature type="chain" id="PRO_5015192213" description="Peptidase M28 domain-containing protein" evidence="3">
    <location>
        <begin position="16"/>
        <end position="543"/>
    </location>
</feature>
<evidence type="ECO:0008006" key="8">
    <source>
        <dbReference type="Google" id="ProtNLM"/>
    </source>
</evidence>
<dbReference type="Pfam" id="PF04389">
    <property type="entry name" value="Peptidase_M28"/>
    <property type="match status" value="1"/>
</dbReference>
<dbReference type="FunFam" id="3.50.30.30:FF:000008">
    <property type="entry name" value="Glutamate carboxypeptidase 2"/>
    <property type="match status" value="1"/>
</dbReference>
<evidence type="ECO:0000256" key="3">
    <source>
        <dbReference type="SAM" id="SignalP"/>
    </source>
</evidence>
<feature type="domain" description="PA" evidence="4">
    <location>
        <begin position="144"/>
        <end position="229"/>
    </location>
</feature>
<proteinExistence type="inferred from homology"/>
<dbReference type="Gene3D" id="3.50.30.30">
    <property type="match status" value="1"/>
</dbReference>
<dbReference type="SUPFAM" id="SSF53187">
    <property type="entry name" value="Zn-dependent exopeptidases"/>
    <property type="match status" value="1"/>
</dbReference>
<dbReference type="PANTHER" id="PTHR10404">
    <property type="entry name" value="N-ACETYLATED-ALPHA-LINKED ACIDIC DIPEPTIDASE"/>
    <property type="match status" value="1"/>
</dbReference>
<dbReference type="Gene3D" id="3.40.630.10">
    <property type="entry name" value="Zn peptidases"/>
    <property type="match status" value="1"/>
</dbReference>
<dbReference type="InterPro" id="IPR003137">
    <property type="entry name" value="PA_domain"/>
</dbReference>
<dbReference type="Proteomes" id="UP000239757">
    <property type="component" value="Unassembled WGS sequence"/>
</dbReference>
<organism evidence="6 7">
    <name type="scientific">Gossypium barbadense</name>
    <name type="common">Sea Island cotton</name>
    <name type="synonym">Hibiscus barbadensis</name>
    <dbReference type="NCBI Taxonomy" id="3634"/>
    <lineage>
        <taxon>Eukaryota</taxon>
        <taxon>Viridiplantae</taxon>
        <taxon>Streptophyta</taxon>
        <taxon>Embryophyta</taxon>
        <taxon>Tracheophyta</taxon>
        <taxon>Spermatophyta</taxon>
        <taxon>Magnoliopsida</taxon>
        <taxon>eudicotyledons</taxon>
        <taxon>Gunneridae</taxon>
        <taxon>Pentapetalae</taxon>
        <taxon>rosids</taxon>
        <taxon>malvids</taxon>
        <taxon>Malvales</taxon>
        <taxon>Malvaceae</taxon>
        <taxon>Malvoideae</taxon>
        <taxon>Gossypium</taxon>
    </lineage>
</organism>
<protein>
    <recommendedName>
        <fullName evidence="8">Peptidase M28 domain-containing protein</fullName>
    </recommendedName>
</protein>
<keyword evidence="2" id="KW-0325">Glycoprotein</keyword>
<dbReference type="FunFam" id="3.40.630.10:FF:000101">
    <property type="entry name" value="N-acetylated alpha-linked acidic dipeptidase like 1"/>
    <property type="match status" value="1"/>
</dbReference>
<accession>A0A2P5XHB7</accession>
<name>A0A2P5XHB7_GOSBA</name>
<evidence type="ECO:0000256" key="1">
    <source>
        <dbReference type="ARBA" id="ARBA00005634"/>
    </source>
</evidence>
<gene>
    <name evidence="6" type="ORF">GOBAR_AA17991</name>
</gene>
<evidence type="ECO:0000256" key="2">
    <source>
        <dbReference type="ARBA" id="ARBA00023180"/>
    </source>
</evidence>
<dbReference type="OrthoDB" id="5841748at2759"/>
<evidence type="ECO:0000259" key="4">
    <source>
        <dbReference type="Pfam" id="PF02225"/>
    </source>
</evidence>
<dbReference type="InterPro" id="IPR007484">
    <property type="entry name" value="Peptidase_M28"/>
</dbReference>
<sequence length="543" mass="59057">MLKTTGATFLAIATSFFILHFSPPPKSYYHSLFISSSLSDNASISHHLRTLTRRPHVAGSQANAEAASYVLSTLSACNIMAHIVSYDVLLTYPDSRSLTLTPSPSEPPITFDLKQEIYEGDPYADVADEVLPTNHAYAKSGSVVGPVVYVNYGRVEDYGTLKEMGVNVTGIVALARYGEIFRGDIVMNAFEAGAIGALVYTDRKDYGGEGGDAKWFPDDKWMPPSGVQVGTVYNGSGDPTTPGWASSEGCERVSVEEVESSGDVPLIPSMPISGADGETILRSIGGQIAKDNWQGSKDAPTYRVGPGPGVVNLEYNGKQVIATIQNVMGVIEGVEEPDRFVILGNHRDAWTFGAVDPNSGTAALLEVAQRLQKLQRSGWKPRRTIILCNWDAEEYGLYFQTGSTEWVEENRELLASRAVAYLNVDCAVSGAGFHASGTPQLDDLLKLATQQVQDPDNSSQTIYEQWIQSTESSLIGRLGGAGSDYAAFLQHIGVPAADMRFGAGNQHIVFCKLYFYLTMVPKRERITYMPGYSNRQLDTNRIV</sequence>
<reference evidence="6 7" key="1">
    <citation type="submission" date="2015-01" db="EMBL/GenBank/DDBJ databases">
        <title>Genome of allotetraploid Gossypium barbadense reveals genomic plasticity and fiber elongation in cotton evolution.</title>
        <authorList>
            <person name="Chen X."/>
            <person name="Liu X."/>
            <person name="Zhao B."/>
            <person name="Zheng H."/>
            <person name="Hu Y."/>
            <person name="Lu G."/>
            <person name="Yang C."/>
            <person name="Chen J."/>
            <person name="Shan C."/>
            <person name="Zhang L."/>
            <person name="Zhou Y."/>
            <person name="Wang L."/>
            <person name="Guo W."/>
            <person name="Bai Y."/>
            <person name="Ruan J."/>
            <person name="Shangguan X."/>
            <person name="Mao Y."/>
            <person name="Jiang J."/>
            <person name="Zhu Y."/>
            <person name="Lei J."/>
            <person name="Kang H."/>
            <person name="Chen S."/>
            <person name="He X."/>
            <person name="Wang R."/>
            <person name="Wang Y."/>
            <person name="Chen J."/>
            <person name="Wang L."/>
            <person name="Yu S."/>
            <person name="Wang B."/>
            <person name="Wei J."/>
            <person name="Song S."/>
            <person name="Lu X."/>
            <person name="Gao Z."/>
            <person name="Gu W."/>
            <person name="Deng X."/>
            <person name="Ma D."/>
            <person name="Wang S."/>
            <person name="Liang W."/>
            <person name="Fang L."/>
            <person name="Cai C."/>
            <person name="Zhu X."/>
            <person name="Zhou B."/>
            <person name="Zhang Y."/>
            <person name="Chen Z."/>
            <person name="Xu S."/>
            <person name="Zhu R."/>
            <person name="Wang S."/>
            <person name="Zhang T."/>
            <person name="Zhao G."/>
        </authorList>
    </citation>
    <scope>NUCLEOTIDE SEQUENCE [LARGE SCALE GENOMIC DNA]</scope>
    <source>
        <strain evidence="7">cv. Xinhai21</strain>
        <tissue evidence="6">Leaf</tissue>
    </source>
</reference>
<evidence type="ECO:0000313" key="7">
    <source>
        <dbReference type="Proteomes" id="UP000239757"/>
    </source>
</evidence>
<evidence type="ECO:0000259" key="5">
    <source>
        <dbReference type="Pfam" id="PF04389"/>
    </source>
</evidence>
<dbReference type="AlphaFoldDB" id="A0A2P5XHB7"/>
<dbReference type="Pfam" id="PF02225">
    <property type="entry name" value="PA"/>
    <property type="match status" value="1"/>
</dbReference>
<dbReference type="InterPro" id="IPR046450">
    <property type="entry name" value="PA_dom_sf"/>
</dbReference>
<dbReference type="CDD" id="cd02121">
    <property type="entry name" value="PA_GCPII_like"/>
    <property type="match status" value="1"/>
</dbReference>
<dbReference type="CDD" id="cd08022">
    <property type="entry name" value="M28_PSMA_like"/>
    <property type="match status" value="1"/>
</dbReference>
<dbReference type="SUPFAM" id="SSF52025">
    <property type="entry name" value="PA domain"/>
    <property type="match status" value="1"/>
</dbReference>
<evidence type="ECO:0000313" key="6">
    <source>
        <dbReference type="EMBL" id="PPS02682.1"/>
    </source>
</evidence>
<feature type="signal peptide" evidence="3">
    <location>
        <begin position="1"/>
        <end position="15"/>
    </location>
</feature>